<feature type="compositionally biased region" description="Basic and acidic residues" evidence="1">
    <location>
        <begin position="144"/>
        <end position="161"/>
    </location>
</feature>
<dbReference type="Proteomes" id="UP000187209">
    <property type="component" value="Unassembled WGS sequence"/>
</dbReference>
<evidence type="ECO:0000313" key="3">
    <source>
        <dbReference type="Proteomes" id="UP000187209"/>
    </source>
</evidence>
<dbReference type="AlphaFoldDB" id="A0A1R2C019"/>
<evidence type="ECO:0000313" key="2">
    <source>
        <dbReference type="EMBL" id="OMJ82285.1"/>
    </source>
</evidence>
<feature type="region of interest" description="Disordered" evidence="1">
    <location>
        <begin position="122"/>
        <end position="161"/>
    </location>
</feature>
<sequence>MEEAILNSLLRYKNQLTPVRDTYPLPIKNWSTALRTSTPIINYSTYYIFDSPSLKKTIKKSHERALSYASTNALSPDKRSSLYSPIKQLIKNSPKKIPQVNDIKKIIQKDMPKRPKIFRNARKDATSKLNDGEKKTNLKSKNKLKSEFEEYKKEQGIRENNMREEIENLNEMLKKSTELTEESQQNLEE</sequence>
<evidence type="ECO:0000256" key="1">
    <source>
        <dbReference type="SAM" id="MobiDB-lite"/>
    </source>
</evidence>
<name>A0A1R2C019_9CILI</name>
<organism evidence="2 3">
    <name type="scientific">Stentor coeruleus</name>
    <dbReference type="NCBI Taxonomy" id="5963"/>
    <lineage>
        <taxon>Eukaryota</taxon>
        <taxon>Sar</taxon>
        <taxon>Alveolata</taxon>
        <taxon>Ciliophora</taxon>
        <taxon>Postciliodesmatophora</taxon>
        <taxon>Heterotrichea</taxon>
        <taxon>Heterotrichida</taxon>
        <taxon>Stentoridae</taxon>
        <taxon>Stentor</taxon>
    </lineage>
</organism>
<proteinExistence type="predicted"/>
<feature type="compositionally biased region" description="Basic and acidic residues" evidence="1">
    <location>
        <begin position="122"/>
        <end position="136"/>
    </location>
</feature>
<protein>
    <submittedName>
        <fullName evidence="2">Uncharacterized protein</fullName>
    </submittedName>
</protein>
<dbReference type="EMBL" id="MPUH01000346">
    <property type="protein sequence ID" value="OMJ82285.1"/>
    <property type="molecule type" value="Genomic_DNA"/>
</dbReference>
<reference evidence="2 3" key="1">
    <citation type="submission" date="2016-11" db="EMBL/GenBank/DDBJ databases">
        <title>The macronuclear genome of Stentor coeruleus: a giant cell with tiny introns.</title>
        <authorList>
            <person name="Slabodnick M."/>
            <person name="Ruby J.G."/>
            <person name="Reiff S.B."/>
            <person name="Swart E.C."/>
            <person name="Gosai S."/>
            <person name="Prabakaran S."/>
            <person name="Witkowska E."/>
            <person name="Larue G.E."/>
            <person name="Fisher S."/>
            <person name="Freeman R.M."/>
            <person name="Gunawardena J."/>
            <person name="Chu W."/>
            <person name="Stover N.A."/>
            <person name="Gregory B.D."/>
            <person name="Nowacki M."/>
            <person name="Derisi J."/>
            <person name="Roy S.W."/>
            <person name="Marshall W.F."/>
            <person name="Sood P."/>
        </authorList>
    </citation>
    <scope>NUCLEOTIDE SEQUENCE [LARGE SCALE GENOMIC DNA]</scope>
    <source>
        <strain evidence="2">WM001</strain>
    </source>
</reference>
<gene>
    <name evidence="2" type="ORF">SteCoe_17066</name>
</gene>
<comment type="caution">
    <text evidence="2">The sequence shown here is derived from an EMBL/GenBank/DDBJ whole genome shotgun (WGS) entry which is preliminary data.</text>
</comment>
<keyword evidence="3" id="KW-1185">Reference proteome</keyword>
<accession>A0A1R2C019</accession>
<dbReference type="OrthoDB" id="325608at2759"/>